<name>A0AAJ1WU95_9BACL</name>
<dbReference type="SUPFAM" id="SSF109604">
    <property type="entry name" value="HD-domain/PDEase-like"/>
    <property type="match status" value="1"/>
</dbReference>
<comment type="caution">
    <text evidence="2">The sequence shown here is derived from an EMBL/GenBank/DDBJ whole genome shotgun (WGS) entry which is preliminary data.</text>
</comment>
<gene>
    <name evidence="2" type="ORF">J2Z48_003048</name>
</gene>
<dbReference type="InterPro" id="IPR006674">
    <property type="entry name" value="HD_domain"/>
</dbReference>
<organism evidence="2 3">
    <name type="scientific">Croceifilum oryzae</name>
    <dbReference type="NCBI Taxonomy" id="1553429"/>
    <lineage>
        <taxon>Bacteria</taxon>
        <taxon>Bacillati</taxon>
        <taxon>Bacillota</taxon>
        <taxon>Bacilli</taxon>
        <taxon>Bacillales</taxon>
        <taxon>Thermoactinomycetaceae</taxon>
        <taxon>Croceifilum</taxon>
    </lineage>
</organism>
<sequence>MINQTAQQVTFDDRQLSKYLSPEQNRYHHVLGVVERMRELLEKINIPSEWKPQLVQTAYMHDVGYNEQLNQHNFHPLDGALFAEEIGIPKPIIAGILFHSDAYTSVKHTRPDLIEIYDKKYNLLDEIDHTFIDLITYCDIHTSPVGAKITLEERVLDVIKRYGEGHEVSNMMLLSQPYYQEVERRVEKLFM</sequence>
<accession>A0AAJ1WU95</accession>
<evidence type="ECO:0000313" key="2">
    <source>
        <dbReference type="EMBL" id="MDQ0418843.1"/>
    </source>
</evidence>
<proteinExistence type="predicted"/>
<dbReference type="Proteomes" id="UP001238450">
    <property type="component" value="Unassembled WGS sequence"/>
</dbReference>
<dbReference type="Pfam" id="PF01966">
    <property type="entry name" value="HD"/>
    <property type="match status" value="1"/>
</dbReference>
<keyword evidence="3" id="KW-1185">Reference proteome</keyword>
<evidence type="ECO:0000259" key="1">
    <source>
        <dbReference type="Pfam" id="PF01966"/>
    </source>
</evidence>
<dbReference type="EMBL" id="JAUSUV010000019">
    <property type="protein sequence ID" value="MDQ0418843.1"/>
    <property type="molecule type" value="Genomic_DNA"/>
</dbReference>
<dbReference type="AlphaFoldDB" id="A0AAJ1WU95"/>
<evidence type="ECO:0000313" key="3">
    <source>
        <dbReference type="Proteomes" id="UP001238450"/>
    </source>
</evidence>
<feature type="domain" description="HD" evidence="1">
    <location>
        <begin position="26"/>
        <end position="128"/>
    </location>
</feature>
<dbReference type="RefSeq" id="WP_307254815.1">
    <property type="nucleotide sequence ID" value="NZ_JAUSUV010000019.1"/>
</dbReference>
<protein>
    <recommendedName>
        <fullName evidence="1">HD domain-containing protein</fullName>
    </recommendedName>
</protein>
<dbReference type="Gene3D" id="1.10.3210.10">
    <property type="entry name" value="Hypothetical protein af1432"/>
    <property type="match status" value="1"/>
</dbReference>
<dbReference type="InterPro" id="IPR003607">
    <property type="entry name" value="HD/PDEase_dom"/>
</dbReference>
<reference evidence="2 3" key="1">
    <citation type="submission" date="2023-07" db="EMBL/GenBank/DDBJ databases">
        <title>Genomic Encyclopedia of Type Strains, Phase IV (KMG-IV): sequencing the most valuable type-strain genomes for metagenomic binning, comparative biology and taxonomic classification.</title>
        <authorList>
            <person name="Goeker M."/>
        </authorList>
    </citation>
    <scope>NUCLEOTIDE SEQUENCE [LARGE SCALE GENOMIC DNA]</scope>
    <source>
        <strain evidence="2 3">DSM 46876</strain>
    </source>
</reference>
<dbReference type="CDD" id="cd00077">
    <property type="entry name" value="HDc"/>
    <property type="match status" value="1"/>
</dbReference>